<dbReference type="EMBL" id="SNZA01000001">
    <property type="protein sequence ID" value="TDR14998.1"/>
    <property type="molecule type" value="Genomic_DNA"/>
</dbReference>
<organism evidence="9 10">
    <name type="scientific">Marinomonas communis</name>
    <dbReference type="NCBI Taxonomy" id="28254"/>
    <lineage>
        <taxon>Bacteria</taxon>
        <taxon>Pseudomonadati</taxon>
        <taxon>Pseudomonadota</taxon>
        <taxon>Gammaproteobacteria</taxon>
        <taxon>Oceanospirillales</taxon>
        <taxon>Oceanospirillaceae</taxon>
        <taxon>Marinomonas</taxon>
    </lineage>
</organism>
<keyword evidence="10" id="KW-1185">Reference proteome</keyword>
<keyword evidence="5 7" id="KW-1133">Transmembrane helix</keyword>
<keyword evidence="4 7" id="KW-0812">Transmembrane</keyword>
<dbReference type="PROSITE" id="PS50928">
    <property type="entry name" value="ABC_TM1"/>
    <property type="match status" value="2"/>
</dbReference>
<gene>
    <name evidence="9" type="ORF">C8D85_0350</name>
</gene>
<reference evidence="9 10" key="1">
    <citation type="submission" date="2019-03" db="EMBL/GenBank/DDBJ databases">
        <title>Genomic Encyclopedia of Type Strains, Phase IV (KMG-IV): sequencing the most valuable type-strain genomes for metagenomic binning, comparative biology and taxonomic classification.</title>
        <authorList>
            <person name="Goeker M."/>
        </authorList>
    </citation>
    <scope>NUCLEOTIDE SEQUENCE [LARGE SCALE GENOMIC DNA]</scope>
    <source>
        <strain evidence="9 10">DSM 5604</strain>
    </source>
</reference>
<evidence type="ECO:0000313" key="10">
    <source>
        <dbReference type="Proteomes" id="UP000295729"/>
    </source>
</evidence>
<evidence type="ECO:0000256" key="5">
    <source>
        <dbReference type="ARBA" id="ARBA00022989"/>
    </source>
</evidence>
<sequence>MRYTFSTCFYWPITLMFCLLLVMGFLGVFLPSFGIDPAAGSDQFTLTAWKQLFHSAEFWSGLSLSLFIGVVSTALSYWIATSLVIACFGSHWFDRLNTFIAPILSIPHVAISIGLIFLISPSGWLVRWFSPWLTGFERPPNWLIVQDPQGWSMILALVIKETPYLVFAIMAALSQLDARSRIQTAKILGHTTISAWHGTLLGPLYRLVRLPIMIVLAFSITVVDVALIIGPNTPSTLAVTLLRWFNDPSLMLRGQASAAAIVLACGVVCMMLLWEACYFIYDKLRKYVTLSGDGITNIRPLTWFSALVGSGIFLLTALTLIVLPIWAFAHRWRFPDTWPSQFSLNTISRLGQRLFELSMSSLSLALVSGFVALLISLVLLERERRFLQSKLVTTMMLFTVLMPQITLLFGIQVGLLWTGWNGNWWSVLLLHLIYVLPYVYLTLKAPYLAFDERILQQANLLKDSPIKNYLLIKLPLLKVSLSAAFALGFAVSMAQYLPTIMSGEGRINTLTTEAVARASSGDRKLVSSLALIQAFLPLICFYLATVMPKHWTTWRVALRRKFC</sequence>
<feature type="transmembrane region" description="Helical" evidence="7">
    <location>
        <begin position="109"/>
        <end position="130"/>
    </location>
</feature>
<dbReference type="PANTHER" id="PTHR30183">
    <property type="entry name" value="MOLYBDENUM TRANSPORT SYSTEM PERMEASE PROTEIN MODB"/>
    <property type="match status" value="1"/>
</dbReference>
<dbReference type="Proteomes" id="UP000295729">
    <property type="component" value="Unassembled WGS sequence"/>
</dbReference>
<keyword evidence="3" id="KW-1003">Cell membrane</keyword>
<evidence type="ECO:0000256" key="4">
    <source>
        <dbReference type="ARBA" id="ARBA00022692"/>
    </source>
</evidence>
<feature type="transmembrane region" description="Helical" evidence="7">
    <location>
        <begin position="258"/>
        <end position="281"/>
    </location>
</feature>
<proteinExistence type="predicted"/>
<evidence type="ECO:0000256" key="2">
    <source>
        <dbReference type="ARBA" id="ARBA00022448"/>
    </source>
</evidence>
<feature type="domain" description="ABC transmembrane type-1" evidence="8">
    <location>
        <begin position="358"/>
        <end position="544"/>
    </location>
</feature>
<keyword evidence="6 7" id="KW-0472">Membrane</keyword>
<dbReference type="Gene3D" id="1.10.3720.10">
    <property type="entry name" value="MetI-like"/>
    <property type="match status" value="2"/>
</dbReference>
<protein>
    <submittedName>
        <fullName evidence="9">Putative thiamine transport system permease protein</fullName>
    </submittedName>
</protein>
<feature type="transmembrane region" description="Helical" evidence="7">
    <location>
        <begin position="150"/>
        <end position="173"/>
    </location>
</feature>
<keyword evidence="2" id="KW-0813">Transport</keyword>
<comment type="subcellular location">
    <subcellularLocation>
        <location evidence="1">Cell membrane</location>
        <topology evidence="1">Multi-pass membrane protein</topology>
    </subcellularLocation>
</comment>
<feature type="transmembrane region" description="Helical" evidence="7">
    <location>
        <begin position="210"/>
        <end position="229"/>
    </location>
</feature>
<dbReference type="GO" id="GO:0055085">
    <property type="term" value="P:transmembrane transport"/>
    <property type="evidence" value="ECO:0007669"/>
    <property type="project" value="InterPro"/>
</dbReference>
<dbReference type="SUPFAM" id="SSF161098">
    <property type="entry name" value="MetI-like"/>
    <property type="match status" value="2"/>
</dbReference>
<evidence type="ECO:0000313" key="9">
    <source>
        <dbReference type="EMBL" id="TDR14998.1"/>
    </source>
</evidence>
<feature type="transmembrane region" description="Helical" evidence="7">
    <location>
        <begin position="301"/>
        <end position="329"/>
    </location>
</feature>
<feature type="transmembrane region" description="Helical" evidence="7">
    <location>
        <begin position="476"/>
        <end position="497"/>
    </location>
</feature>
<accession>A0A4R6XGQ5</accession>
<feature type="domain" description="ABC transmembrane type-1" evidence="8">
    <location>
        <begin position="62"/>
        <end position="274"/>
    </location>
</feature>
<feature type="transmembrane region" description="Helical" evidence="7">
    <location>
        <begin position="9"/>
        <end position="30"/>
    </location>
</feature>
<dbReference type="InterPro" id="IPR000515">
    <property type="entry name" value="MetI-like"/>
</dbReference>
<comment type="caution">
    <text evidence="9">The sequence shown here is derived from an EMBL/GenBank/DDBJ whole genome shotgun (WGS) entry which is preliminary data.</text>
</comment>
<dbReference type="PANTHER" id="PTHR30183:SF6">
    <property type="entry name" value="INNER MEMBRANE ABC TRANSPORTER PERMEASE PROTEIN YNJC"/>
    <property type="match status" value="1"/>
</dbReference>
<evidence type="ECO:0000256" key="1">
    <source>
        <dbReference type="ARBA" id="ARBA00004651"/>
    </source>
</evidence>
<name>A0A4R6XGQ5_9GAMM</name>
<feature type="transmembrane region" description="Helical" evidence="7">
    <location>
        <begin position="525"/>
        <end position="545"/>
    </location>
</feature>
<dbReference type="GO" id="GO:0005886">
    <property type="term" value="C:plasma membrane"/>
    <property type="evidence" value="ECO:0007669"/>
    <property type="project" value="UniProtKB-SubCell"/>
</dbReference>
<feature type="transmembrane region" description="Helical" evidence="7">
    <location>
        <begin position="359"/>
        <end position="380"/>
    </location>
</feature>
<dbReference type="InterPro" id="IPR035906">
    <property type="entry name" value="MetI-like_sf"/>
</dbReference>
<evidence type="ECO:0000259" key="8">
    <source>
        <dbReference type="PROSITE" id="PS50928"/>
    </source>
</evidence>
<dbReference type="AlphaFoldDB" id="A0A4R6XGQ5"/>
<evidence type="ECO:0000256" key="3">
    <source>
        <dbReference type="ARBA" id="ARBA00022475"/>
    </source>
</evidence>
<evidence type="ECO:0000256" key="7">
    <source>
        <dbReference type="SAM" id="Phobius"/>
    </source>
</evidence>
<feature type="transmembrane region" description="Helical" evidence="7">
    <location>
        <begin position="392"/>
        <end position="417"/>
    </location>
</feature>
<feature type="transmembrane region" description="Helical" evidence="7">
    <location>
        <begin position="64"/>
        <end position="88"/>
    </location>
</feature>
<evidence type="ECO:0000256" key="6">
    <source>
        <dbReference type="ARBA" id="ARBA00023136"/>
    </source>
</evidence>
<feature type="transmembrane region" description="Helical" evidence="7">
    <location>
        <begin position="423"/>
        <end position="443"/>
    </location>
</feature>